<dbReference type="PRINTS" id="PR00332">
    <property type="entry name" value="HISTRIAD"/>
</dbReference>
<dbReference type="Proteomes" id="UP001595961">
    <property type="component" value="Unassembled WGS sequence"/>
</dbReference>
<comment type="caution">
    <text evidence="3">The sequence shown here is derived from an EMBL/GenBank/DDBJ whole genome shotgun (WGS) entry which is preliminary data.</text>
</comment>
<name>A0ABV9BZM2_9GAMM</name>
<feature type="short sequence motif" description="Histidine triad motif" evidence="1">
    <location>
        <begin position="98"/>
        <end position="102"/>
    </location>
</feature>
<proteinExistence type="predicted"/>
<evidence type="ECO:0000313" key="3">
    <source>
        <dbReference type="EMBL" id="MFC4526063.1"/>
    </source>
</evidence>
<dbReference type="PANTHER" id="PTHR46648">
    <property type="entry name" value="HIT FAMILY PROTEIN 1"/>
    <property type="match status" value="1"/>
</dbReference>
<dbReference type="SUPFAM" id="SSF54197">
    <property type="entry name" value="HIT-like"/>
    <property type="match status" value="1"/>
</dbReference>
<dbReference type="Pfam" id="PF01230">
    <property type="entry name" value="HIT"/>
    <property type="match status" value="1"/>
</dbReference>
<dbReference type="RefSeq" id="WP_266150787.1">
    <property type="nucleotide sequence ID" value="NZ_CP064028.1"/>
</dbReference>
<dbReference type="PANTHER" id="PTHR46648:SF1">
    <property type="entry name" value="ADENOSINE 5'-MONOPHOSPHORAMIDASE HNT1"/>
    <property type="match status" value="1"/>
</dbReference>
<keyword evidence="4" id="KW-1185">Reference proteome</keyword>
<dbReference type="InterPro" id="IPR039384">
    <property type="entry name" value="HINT"/>
</dbReference>
<sequence length="153" mass="16423">MTVVCPFCAIAAGRLPASVVAETDAALAFLDLRQAVPGHVLVVPRQHVEDIYAIDPALAGEVMQLGVRVAHALRVAFDPPGLNLWQSNGHAGGQEVAHFHLHVQPRRVADGLLRVYPHGVPAQTPRDALDRMAERIRFSLPPDGVSPTPRSAT</sequence>
<dbReference type="InterPro" id="IPR001310">
    <property type="entry name" value="Histidine_triad_HIT"/>
</dbReference>
<evidence type="ECO:0000313" key="4">
    <source>
        <dbReference type="Proteomes" id="UP001595961"/>
    </source>
</evidence>
<dbReference type="PROSITE" id="PS51084">
    <property type="entry name" value="HIT_2"/>
    <property type="match status" value="1"/>
</dbReference>
<dbReference type="InterPro" id="IPR036265">
    <property type="entry name" value="HIT-like_sf"/>
</dbReference>
<keyword evidence="3" id="KW-0808">Transferase</keyword>
<gene>
    <name evidence="3" type="ORF">ACFO5W_05370</name>
</gene>
<accession>A0ABV9BZM2</accession>
<dbReference type="EC" id="2.1.1.-" evidence="3"/>
<organism evidence="3 4">
    <name type="scientific">Dyella halodurans</name>
    <dbReference type="NCBI Taxonomy" id="1920171"/>
    <lineage>
        <taxon>Bacteria</taxon>
        <taxon>Pseudomonadati</taxon>
        <taxon>Pseudomonadota</taxon>
        <taxon>Gammaproteobacteria</taxon>
        <taxon>Lysobacterales</taxon>
        <taxon>Rhodanobacteraceae</taxon>
        <taxon>Dyella</taxon>
    </lineage>
</organism>
<dbReference type="InterPro" id="IPR011146">
    <property type="entry name" value="HIT-like"/>
</dbReference>
<dbReference type="CDD" id="cd01277">
    <property type="entry name" value="HINT_subgroup"/>
    <property type="match status" value="1"/>
</dbReference>
<feature type="domain" description="HIT" evidence="2">
    <location>
        <begin position="6"/>
        <end position="113"/>
    </location>
</feature>
<dbReference type="GO" id="GO:0032259">
    <property type="term" value="P:methylation"/>
    <property type="evidence" value="ECO:0007669"/>
    <property type="project" value="UniProtKB-KW"/>
</dbReference>
<protein>
    <submittedName>
        <fullName evidence="3">HIT family protein</fullName>
        <ecNumber evidence="3">2.1.1.-</ecNumber>
    </submittedName>
</protein>
<dbReference type="EMBL" id="JBHSGA010000008">
    <property type="protein sequence ID" value="MFC4526063.1"/>
    <property type="molecule type" value="Genomic_DNA"/>
</dbReference>
<reference evidence="4" key="1">
    <citation type="journal article" date="2019" name="Int. J. Syst. Evol. Microbiol.">
        <title>The Global Catalogue of Microorganisms (GCM) 10K type strain sequencing project: providing services to taxonomists for standard genome sequencing and annotation.</title>
        <authorList>
            <consortium name="The Broad Institute Genomics Platform"/>
            <consortium name="The Broad Institute Genome Sequencing Center for Infectious Disease"/>
            <person name="Wu L."/>
            <person name="Ma J."/>
        </authorList>
    </citation>
    <scope>NUCLEOTIDE SEQUENCE [LARGE SCALE GENOMIC DNA]</scope>
    <source>
        <strain evidence="4">CCM 4481</strain>
    </source>
</reference>
<dbReference type="Gene3D" id="3.30.428.10">
    <property type="entry name" value="HIT-like"/>
    <property type="match status" value="1"/>
</dbReference>
<evidence type="ECO:0000259" key="2">
    <source>
        <dbReference type="PROSITE" id="PS51084"/>
    </source>
</evidence>
<dbReference type="GO" id="GO:0008168">
    <property type="term" value="F:methyltransferase activity"/>
    <property type="evidence" value="ECO:0007669"/>
    <property type="project" value="UniProtKB-KW"/>
</dbReference>
<evidence type="ECO:0000256" key="1">
    <source>
        <dbReference type="PROSITE-ProRule" id="PRU00464"/>
    </source>
</evidence>
<keyword evidence="3" id="KW-0489">Methyltransferase</keyword>